<evidence type="ECO:0000256" key="3">
    <source>
        <dbReference type="ARBA" id="ARBA00022759"/>
    </source>
</evidence>
<dbReference type="InterPro" id="IPR013527">
    <property type="entry name" value="YicC-like_N"/>
</dbReference>
<dbReference type="GO" id="GO:0016787">
    <property type="term" value="F:hydrolase activity"/>
    <property type="evidence" value="ECO:0007669"/>
    <property type="project" value="UniProtKB-KW"/>
</dbReference>
<dbReference type="InterPro" id="IPR013551">
    <property type="entry name" value="YicC-like_C"/>
</dbReference>
<organism evidence="8 9">
    <name type="scientific">Victivallis vadensis</name>
    <dbReference type="NCBI Taxonomy" id="172901"/>
    <lineage>
        <taxon>Bacteria</taxon>
        <taxon>Pseudomonadati</taxon>
        <taxon>Lentisphaerota</taxon>
        <taxon>Lentisphaeria</taxon>
        <taxon>Victivallales</taxon>
        <taxon>Victivallaceae</taxon>
        <taxon>Victivallis</taxon>
    </lineage>
</organism>
<name>A0A2U1BB73_9BACT</name>
<evidence type="ECO:0000313" key="8">
    <source>
        <dbReference type="EMBL" id="PVY45909.1"/>
    </source>
</evidence>
<comment type="caution">
    <text evidence="8">The sequence shown here is derived from an EMBL/GenBank/DDBJ whole genome shotgun (WGS) entry which is preliminary data.</text>
</comment>
<dbReference type="Pfam" id="PF08340">
    <property type="entry name" value="YicC-like_C"/>
    <property type="match status" value="1"/>
</dbReference>
<accession>A0A2U1BB73</accession>
<keyword evidence="4" id="KW-0378">Hydrolase</keyword>
<keyword evidence="2" id="KW-0540">Nuclease</keyword>
<dbReference type="PANTHER" id="PTHR30636:SF3">
    <property type="entry name" value="UPF0701 PROTEIN YICC"/>
    <property type="match status" value="1"/>
</dbReference>
<comment type="cofactor">
    <cofactor evidence="1">
        <name>a divalent metal cation</name>
        <dbReference type="ChEBI" id="CHEBI:60240"/>
    </cofactor>
</comment>
<evidence type="ECO:0000259" key="6">
    <source>
        <dbReference type="Pfam" id="PF03755"/>
    </source>
</evidence>
<dbReference type="GeneID" id="78293639"/>
<dbReference type="EMBL" id="QEKH01000001">
    <property type="protein sequence ID" value="PVY45909.1"/>
    <property type="molecule type" value="Genomic_DNA"/>
</dbReference>
<evidence type="ECO:0000259" key="7">
    <source>
        <dbReference type="Pfam" id="PF08340"/>
    </source>
</evidence>
<reference evidence="8 9" key="1">
    <citation type="submission" date="2018-04" db="EMBL/GenBank/DDBJ databases">
        <title>Genomic Encyclopedia of Type Strains, Phase IV (KMG-IV): sequencing the most valuable type-strain genomes for metagenomic binning, comparative biology and taxonomic classification.</title>
        <authorList>
            <person name="Goeker M."/>
        </authorList>
    </citation>
    <scope>NUCLEOTIDE SEQUENCE [LARGE SCALE GENOMIC DNA]</scope>
    <source>
        <strain evidence="8 9">DSM 14823</strain>
    </source>
</reference>
<evidence type="ECO:0000256" key="4">
    <source>
        <dbReference type="ARBA" id="ARBA00022801"/>
    </source>
</evidence>
<feature type="domain" description="Endoribonuclease YicC-like C-terminal" evidence="7">
    <location>
        <begin position="176"/>
        <end position="291"/>
    </location>
</feature>
<dbReference type="NCBIfam" id="TIGR00255">
    <property type="entry name" value="YicC/YloC family endoribonuclease"/>
    <property type="match status" value="1"/>
</dbReference>
<keyword evidence="9" id="KW-1185">Reference proteome</keyword>
<evidence type="ECO:0000256" key="5">
    <source>
        <dbReference type="ARBA" id="ARBA00035648"/>
    </source>
</evidence>
<keyword evidence="3" id="KW-0255">Endonuclease</keyword>
<protein>
    <submittedName>
        <fullName evidence="8">Uncharacterized protein (TIGR00255 family)</fullName>
    </submittedName>
</protein>
<dbReference type="InterPro" id="IPR005229">
    <property type="entry name" value="YicC/YloC-like"/>
</dbReference>
<feature type="domain" description="Endoribonuclease YicC-like N-terminal" evidence="6">
    <location>
        <begin position="1"/>
        <end position="156"/>
    </location>
</feature>
<dbReference type="AlphaFoldDB" id="A0A2U1BB73"/>
<sequence length="291" mass="32372">MLSMTGFGKGSAVFDGRQRFIVEVSSVNRKQLEARISLPSEFSGFEVNARKLIGEYVSRGSVQLRVSFDGGGAAEEVTIDRGLLASLVKVCLEVRHDIGLDGNVAVEELMRVPGVVGGSTPDMDRPGLAAAFEQAVREALTHHREMREREGEALKKDFQERLATLEGLLKKIEPLVGNIADSIKQRLMEKLAAENIPVGADDDRLLKEVLFYADKSDVTEEITRLHSHFAQFRRFLEETQPVGRNMDFLMQEFFREITTLGNKAGAPAVSPLVVAFKSELEKLREQIQNVE</sequence>
<evidence type="ECO:0000256" key="1">
    <source>
        <dbReference type="ARBA" id="ARBA00001968"/>
    </source>
</evidence>
<gene>
    <name evidence="8" type="ORF">C8D82_101103</name>
</gene>
<dbReference type="GO" id="GO:0004521">
    <property type="term" value="F:RNA endonuclease activity"/>
    <property type="evidence" value="ECO:0007669"/>
    <property type="project" value="InterPro"/>
</dbReference>
<dbReference type="Pfam" id="PF03755">
    <property type="entry name" value="YicC-like_N"/>
    <property type="match status" value="1"/>
</dbReference>
<dbReference type="PANTHER" id="PTHR30636">
    <property type="entry name" value="UPF0701 PROTEIN YICC"/>
    <property type="match status" value="1"/>
</dbReference>
<dbReference type="RefSeq" id="WP_116882305.1">
    <property type="nucleotide sequence ID" value="NZ_QEKH01000001.1"/>
</dbReference>
<dbReference type="Proteomes" id="UP000245959">
    <property type="component" value="Unassembled WGS sequence"/>
</dbReference>
<evidence type="ECO:0000256" key="2">
    <source>
        <dbReference type="ARBA" id="ARBA00022722"/>
    </source>
</evidence>
<proteinExistence type="inferred from homology"/>
<evidence type="ECO:0000313" key="9">
    <source>
        <dbReference type="Proteomes" id="UP000245959"/>
    </source>
</evidence>
<comment type="similarity">
    <text evidence="5">Belongs to the YicC/YloC family.</text>
</comment>